<evidence type="ECO:0000256" key="1">
    <source>
        <dbReference type="SAM" id="Coils"/>
    </source>
</evidence>
<keyword evidence="2" id="KW-0472">Membrane</keyword>
<evidence type="ECO:0000313" key="3">
    <source>
        <dbReference type="EMBL" id="RLE47164.1"/>
    </source>
</evidence>
<sequence length="630" mass="71762">MFRRLFVFMLLFFITFGVGVYPIEAQEPEQLVFVPIITTQAYIGKGYIIAPHMYKWRFDGQDDYVSVPRSDILNVRSITLEALVKPCSFLTGENPILDRNNYYAFGFRDGRLWSWLRLPTTHRTSSTVETGKWYYFVVTFANGVRKHYLNSQLDAEWNEDADELEVYDAVRMIIGANANDLDTEQKPPSYFFNGYISFVRVYNRALTNSEISTNYNSHVINASGLVLFLDPTFFNGTHYVDLSGYGNHGVPYNGVERVEDENKWLWIVQDATNDDYVHLKWFPRGWVVRFRYGGEVVKEVVIASDDVVVSGLSLPAEYTIEAGYYVYLSPVSLSAYTDKASLQLNESVYIYFEPRNMTGFMSGLEVIASIVKPDSTVVNLTMVEDPYSEVYYCLFNDTDLVGTYQVKVFTEIFGILVEARTSFEVGTLEQRLDEIVGKIENSTNTILSHISSINDTLLDVNATLSRQINVTYEELKSMIEGLEAKLVAMNNSLTELRDLLLSVKDTLEAHNVSVEEYLSRLNTTIEQINNLCLELESLSSTTLEEVEDTQVVLEAVKEISVSIRDVTYVVAEISTDIKSLVQEQTGYIQNQLLISLVIVFMLGVLFVASFKAAKHTIQNTLEKKRFVKRK</sequence>
<dbReference type="Pfam" id="PF13385">
    <property type="entry name" value="Laminin_G_3"/>
    <property type="match status" value="1"/>
</dbReference>
<evidence type="ECO:0008006" key="5">
    <source>
        <dbReference type="Google" id="ProtNLM"/>
    </source>
</evidence>
<keyword evidence="1" id="KW-0175">Coiled coil</keyword>
<feature type="transmembrane region" description="Helical" evidence="2">
    <location>
        <begin position="592"/>
        <end position="613"/>
    </location>
</feature>
<reference evidence="3 4" key="1">
    <citation type="submission" date="2018-06" db="EMBL/GenBank/DDBJ databases">
        <title>Extensive metabolic versatility and redundancy in microbially diverse, dynamic hydrothermal sediments.</title>
        <authorList>
            <person name="Dombrowski N."/>
            <person name="Teske A."/>
            <person name="Baker B.J."/>
        </authorList>
    </citation>
    <scope>NUCLEOTIDE SEQUENCE [LARGE SCALE GENOMIC DNA]</scope>
    <source>
        <strain evidence="3">B66_G16</strain>
    </source>
</reference>
<organism evidence="3 4">
    <name type="scientific">Thermoproteota archaeon</name>
    <dbReference type="NCBI Taxonomy" id="2056631"/>
    <lineage>
        <taxon>Archaea</taxon>
        <taxon>Thermoproteota</taxon>
    </lineage>
</organism>
<evidence type="ECO:0000313" key="4">
    <source>
        <dbReference type="Proteomes" id="UP000278475"/>
    </source>
</evidence>
<dbReference type="SUPFAM" id="SSF49899">
    <property type="entry name" value="Concanavalin A-like lectins/glucanases"/>
    <property type="match status" value="1"/>
</dbReference>
<dbReference type="Gene3D" id="2.60.120.200">
    <property type="match status" value="1"/>
</dbReference>
<accession>A0A497EKC2</accession>
<evidence type="ECO:0000256" key="2">
    <source>
        <dbReference type="SAM" id="Phobius"/>
    </source>
</evidence>
<proteinExistence type="predicted"/>
<feature type="coiled-coil region" evidence="1">
    <location>
        <begin position="465"/>
        <end position="538"/>
    </location>
</feature>
<keyword evidence="2" id="KW-1133">Transmembrane helix</keyword>
<dbReference type="EMBL" id="QMQV01000148">
    <property type="protein sequence ID" value="RLE47164.1"/>
    <property type="molecule type" value="Genomic_DNA"/>
</dbReference>
<gene>
    <name evidence="3" type="ORF">DRJ31_09285</name>
</gene>
<protein>
    <recommendedName>
        <fullName evidence="5">LamG-like jellyroll fold domain-containing protein</fullName>
    </recommendedName>
</protein>
<dbReference type="Proteomes" id="UP000278475">
    <property type="component" value="Unassembled WGS sequence"/>
</dbReference>
<name>A0A497EKC2_9CREN</name>
<dbReference type="AlphaFoldDB" id="A0A497EKC2"/>
<comment type="caution">
    <text evidence="3">The sequence shown here is derived from an EMBL/GenBank/DDBJ whole genome shotgun (WGS) entry which is preliminary data.</text>
</comment>
<dbReference type="InterPro" id="IPR013320">
    <property type="entry name" value="ConA-like_dom_sf"/>
</dbReference>
<keyword evidence="2" id="KW-0812">Transmembrane</keyword>